<dbReference type="AlphaFoldDB" id="A0AA39U5T6"/>
<dbReference type="Pfam" id="PF22980">
    <property type="entry name" value="Myb_DNA-bind_8"/>
    <property type="match status" value="1"/>
</dbReference>
<feature type="compositionally biased region" description="Polar residues" evidence="1">
    <location>
        <begin position="133"/>
        <end position="147"/>
    </location>
</feature>
<name>A0AA39U5T6_9LECA</name>
<evidence type="ECO:0000256" key="1">
    <source>
        <dbReference type="SAM" id="MobiDB-lite"/>
    </source>
</evidence>
<comment type="caution">
    <text evidence="3">The sequence shown here is derived from an EMBL/GenBank/DDBJ whole genome shotgun (WGS) entry which is preliminary data.</text>
</comment>
<evidence type="ECO:0000259" key="2">
    <source>
        <dbReference type="Pfam" id="PF22980"/>
    </source>
</evidence>
<accession>A0AA39U5T6</accession>
<gene>
    <name evidence="3" type="ORF">JMJ35_009475</name>
</gene>
<proteinExistence type="predicted"/>
<feature type="region of interest" description="Disordered" evidence="1">
    <location>
        <begin position="56"/>
        <end position="152"/>
    </location>
</feature>
<dbReference type="EMBL" id="JAFEKC020000021">
    <property type="protein sequence ID" value="KAK0508391.1"/>
    <property type="molecule type" value="Genomic_DNA"/>
</dbReference>
<keyword evidence="4" id="KW-1185">Reference proteome</keyword>
<organism evidence="3 4">
    <name type="scientific">Cladonia borealis</name>
    <dbReference type="NCBI Taxonomy" id="184061"/>
    <lineage>
        <taxon>Eukaryota</taxon>
        <taxon>Fungi</taxon>
        <taxon>Dikarya</taxon>
        <taxon>Ascomycota</taxon>
        <taxon>Pezizomycotina</taxon>
        <taxon>Lecanoromycetes</taxon>
        <taxon>OSLEUM clade</taxon>
        <taxon>Lecanoromycetidae</taxon>
        <taxon>Lecanorales</taxon>
        <taxon>Lecanorineae</taxon>
        <taxon>Cladoniaceae</taxon>
        <taxon>Cladonia</taxon>
    </lineage>
</organism>
<feature type="compositionally biased region" description="Basic and acidic residues" evidence="1">
    <location>
        <begin position="92"/>
        <end position="101"/>
    </location>
</feature>
<protein>
    <recommendedName>
        <fullName evidence="2">Myb-like DNA-binding domain-containing protein</fullName>
    </recommendedName>
</protein>
<reference evidence="3" key="1">
    <citation type="submission" date="2023-03" db="EMBL/GenBank/DDBJ databases">
        <title>Complete genome of Cladonia borealis.</title>
        <authorList>
            <person name="Park H."/>
        </authorList>
    </citation>
    <scope>NUCLEOTIDE SEQUENCE</scope>
    <source>
        <strain evidence="3">ANT050790</strain>
    </source>
</reference>
<dbReference type="Proteomes" id="UP001166286">
    <property type="component" value="Unassembled WGS sequence"/>
</dbReference>
<evidence type="ECO:0000313" key="4">
    <source>
        <dbReference type="Proteomes" id="UP001166286"/>
    </source>
</evidence>
<sequence length="175" mass="18771">MAPGASTEEKFAFLLSCIRWGNSGVVDFKQVANECGIVSVNAASKRFHRLMKEHGIYQNSSPTGNEDLPVTPKTSRATLTRAPAKSGKKRKLDQSTEPHDDTNDEESEQVKKRSPRKSRKTSGPGAGKKEEASTMSLAGTNDGSMLNDSIAVGGFGEPEEIAKGAVKFEEDAGEI</sequence>
<feature type="domain" description="Myb-like DNA-binding" evidence="2">
    <location>
        <begin position="8"/>
        <end position="55"/>
    </location>
</feature>
<evidence type="ECO:0000313" key="3">
    <source>
        <dbReference type="EMBL" id="KAK0508391.1"/>
    </source>
</evidence>
<dbReference type="InterPro" id="IPR054505">
    <property type="entry name" value="Myb_DNA-bind_8"/>
</dbReference>